<comment type="caution">
    <text evidence="4">The sequence shown here is derived from an EMBL/GenBank/DDBJ whole genome shotgun (WGS) entry which is preliminary data.</text>
</comment>
<feature type="compositionally biased region" description="Polar residues" evidence="2">
    <location>
        <begin position="154"/>
        <end position="166"/>
    </location>
</feature>
<accession>A0A8S1S7U9</accession>
<dbReference type="PANTHER" id="PTHR23198:SF6">
    <property type="entry name" value="NUCLEAR PORE COMPLEX PROTEIN NUP98-NUP96"/>
    <property type="match status" value="1"/>
</dbReference>
<name>A0A8S1S7U9_9CILI</name>
<evidence type="ECO:0000259" key="3">
    <source>
        <dbReference type="PROSITE" id="PS51434"/>
    </source>
</evidence>
<dbReference type="GO" id="GO:0006606">
    <property type="term" value="P:protein import into nucleus"/>
    <property type="evidence" value="ECO:0007669"/>
    <property type="project" value="TreeGrafter"/>
</dbReference>
<dbReference type="GO" id="GO:0008139">
    <property type="term" value="F:nuclear localization sequence binding"/>
    <property type="evidence" value="ECO:0007669"/>
    <property type="project" value="TreeGrafter"/>
</dbReference>
<dbReference type="GO" id="GO:0000973">
    <property type="term" value="P:post-transcriptional tethering of RNA polymerase II gene DNA at nuclear periphery"/>
    <property type="evidence" value="ECO:0007669"/>
    <property type="project" value="TreeGrafter"/>
</dbReference>
<dbReference type="GO" id="GO:0034398">
    <property type="term" value="P:telomere tethering at nuclear periphery"/>
    <property type="evidence" value="ECO:0007669"/>
    <property type="project" value="TreeGrafter"/>
</dbReference>
<feature type="compositionally biased region" description="Low complexity" evidence="2">
    <location>
        <begin position="167"/>
        <end position="213"/>
    </location>
</feature>
<keyword evidence="1" id="KW-0175">Coiled coil</keyword>
<feature type="coiled-coil region" evidence="1">
    <location>
        <begin position="340"/>
        <end position="388"/>
    </location>
</feature>
<reference evidence="4" key="1">
    <citation type="submission" date="2021-01" db="EMBL/GenBank/DDBJ databases">
        <authorList>
            <consortium name="Genoscope - CEA"/>
            <person name="William W."/>
        </authorList>
    </citation>
    <scope>NUCLEOTIDE SEQUENCE</scope>
</reference>
<dbReference type="GO" id="GO:0003723">
    <property type="term" value="F:RNA binding"/>
    <property type="evidence" value="ECO:0007669"/>
    <property type="project" value="TreeGrafter"/>
</dbReference>
<evidence type="ECO:0000256" key="1">
    <source>
        <dbReference type="SAM" id="Coils"/>
    </source>
</evidence>
<gene>
    <name evidence="4" type="ORF">PPENT_87.1.T0050003</name>
</gene>
<feature type="region of interest" description="Disordered" evidence="2">
    <location>
        <begin position="154"/>
        <end position="220"/>
    </location>
</feature>
<keyword evidence="5" id="KW-1185">Reference proteome</keyword>
<dbReference type="PROSITE" id="PS51434">
    <property type="entry name" value="NUP_C"/>
    <property type="match status" value="1"/>
</dbReference>
<dbReference type="Proteomes" id="UP000689195">
    <property type="component" value="Unassembled WGS sequence"/>
</dbReference>
<organism evidence="4 5">
    <name type="scientific">Paramecium pentaurelia</name>
    <dbReference type="NCBI Taxonomy" id="43138"/>
    <lineage>
        <taxon>Eukaryota</taxon>
        <taxon>Sar</taxon>
        <taxon>Alveolata</taxon>
        <taxon>Ciliophora</taxon>
        <taxon>Intramacronucleata</taxon>
        <taxon>Oligohymenophorea</taxon>
        <taxon>Peniculida</taxon>
        <taxon>Parameciidae</taxon>
        <taxon>Paramecium</taxon>
    </lineage>
</organism>
<evidence type="ECO:0000313" key="5">
    <source>
        <dbReference type="Proteomes" id="UP000689195"/>
    </source>
</evidence>
<dbReference type="EMBL" id="CAJJDO010000005">
    <property type="protein sequence ID" value="CAD8136148.1"/>
    <property type="molecule type" value="Genomic_DNA"/>
</dbReference>
<dbReference type="InterPro" id="IPR037665">
    <property type="entry name" value="Nucleoporin_S59-like"/>
</dbReference>
<sequence length="1175" mass="138186">MAINLFQSTSNNSNWNPQKNTKVEGSYRAQFQQIKLEYIPSDGQSTGHPYSTTIIVQQEYKGMSLMMVRLEDYYLIRSQQIQRSHQVIIQNACSQGLFNSKLITNVNIQTLQPPQFQNFRNSWNNNNSNNNYQSNTFSSNNIFNQNNTKNVFQPSQTNDNIFNNPMSSSNQLFQQQSNQSTNIFQQPNNQNNIFNSSNNNNNTNNNNIFKQSTTPTNVSNNLFAQTPNNNIFAQNNQPNIFQQPQQQGFNLFNQPSLFPQNTLYPQNNIFTQPNLYGLNNGFGQPVMYGQPSMYPNPMNYQQFPFYQPIIQPQGQQQITYPQLQQFEKVKDAADILQTYADVLKQKYQQFQELQKNEEQHFEQQELIIQEHERQNQQIRQQRERILNQSLSVRSNKSKSPSPFSISRAGKSSTNYHRMNSSLQRSHIVEYNTSQISNYEENKFDIIVKFLESEKFFPIITQSFKSKSRIEHVKFFIENILSQQNIFGKQRYQYFQMVRIMIGQNIIFDDALYLDEIKSDQYPIQIIFNYFCTIKPKLTKPDYQCNVNFDQMTEQELSNVENFTISNQFGQVRWLTPCNLLYLDLDKIVDLTQECINLYDSEIVNDYLKPEIGKKLNKECEITFNLPLNLKINDASKFEQNLRYQAEGKNIEFIKFDSENRSYTFKVQHFSGYQFNSDYYSSDDSTHLHQVAIQTNASIVFGQVDEEQSSSSSDDNLIEDQLENLKEFNIRFNSQISQLKNFNISNKNEEIIKFNIKNNTKVPINIQYMNNSLQNQKFLSILFLDSQKIHYQSLKMKLSTKLIQLFQITEDKSIKFQLKLFNALFGDTSINLGKYAKNIKNNIFDIIDLQSITKHKQDRGLALSLIFENQKKKQNNDFREVILDQRELNPIQKILLTVNSKSGNNLALGHGDVIDEFINWRINCEQPKPLYQKEWWQSLKEYIQGKPLKSIDQAALYYYLIKKKKKTEEPSESFDKLLNYLQSSHDTLAYLLFAIIIRKNNIKIKKLKILSRSLLSKLIDNKCNYEIVKEFLLILHPSIFQKEEISRLQNLINKHPNYQEFADDEQEITKHITNYDYKNAIIKILKQQKISEYKQIINDYIIPCLVIENQRQLNDSTTELINQILDNCSYNSDVITLAQIYIGRLEFDTTQVESIIVQNEYQYFMKQKIIQQFIEL</sequence>
<evidence type="ECO:0000313" key="4">
    <source>
        <dbReference type="EMBL" id="CAD8136148.1"/>
    </source>
</evidence>
<dbReference type="Pfam" id="PF04096">
    <property type="entry name" value="Nucleoporin2"/>
    <property type="match status" value="1"/>
</dbReference>
<dbReference type="OrthoDB" id="3797628at2759"/>
<feature type="compositionally biased region" description="Polar residues" evidence="2">
    <location>
        <begin position="1"/>
        <end position="20"/>
    </location>
</feature>
<feature type="region of interest" description="Disordered" evidence="2">
    <location>
        <begin position="1"/>
        <end position="21"/>
    </location>
</feature>
<feature type="region of interest" description="Disordered" evidence="2">
    <location>
        <begin position="389"/>
        <end position="415"/>
    </location>
</feature>
<dbReference type="GO" id="GO:0044614">
    <property type="term" value="C:nuclear pore cytoplasmic filaments"/>
    <property type="evidence" value="ECO:0007669"/>
    <property type="project" value="TreeGrafter"/>
</dbReference>
<dbReference type="InterPro" id="IPR007230">
    <property type="entry name" value="Nup98_auto-Pept-S59_dom"/>
</dbReference>
<dbReference type="GO" id="GO:0017056">
    <property type="term" value="F:structural constituent of nuclear pore"/>
    <property type="evidence" value="ECO:0007669"/>
    <property type="project" value="InterPro"/>
</dbReference>
<dbReference type="AlphaFoldDB" id="A0A8S1S7U9"/>
<evidence type="ECO:0000256" key="2">
    <source>
        <dbReference type="SAM" id="MobiDB-lite"/>
    </source>
</evidence>
<feature type="domain" description="Peptidase S59" evidence="3">
    <location>
        <begin position="539"/>
        <end position="669"/>
    </location>
</feature>
<dbReference type="GO" id="GO:0006405">
    <property type="term" value="P:RNA export from nucleus"/>
    <property type="evidence" value="ECO:0007669"/>
    <property type="project" value="TreeGrafter"/>
</dbReference>
<protein>
    <recommendedName>
        <fullName evidence="3">Peptidase S59 domain-containing protein</fullName>
    </recommendedName>
</protein>
<dbReference type="PANTHER" id="PTHR23198">
    <property type="entry name" value="NUCLEOPORIN"/>
    <property type="match status" value="1"/>
</dbReference>
<proteinExistence type="predicted"/>